<dbReference type="EC" id="2.1.1.10" evidence="8"/>
<dbReference type="InterPro" id="IPR017226">
    <property type="entry name" value="BHMT-like"/>
</dbReference>
<evidence type="ECO:0000256" key="1">
    <source>
        <dbReference type="ARBA" id="ARBA00022603"/>
    </source>
</evidence>
<dbReference type="GO" id="GO:0008270">
    <property type="term" value="F:zinc ion binding"/>
    <property type="evidence" value="ECO:0007669"/>
    <property type="project" value="InterPro"/>
</dbReference>
<evidence type="ECO:0000256" key="3">
    <source>
        <dbReference type="ARBA" id="ARBA00022723"/>
    </source>
</evidence>
<dbReference type="Gene3D" id="3.20.20.330">
    <property type="entry name" value="Homocysteine-binding-like domain"/>
    <property type="match status" value="1"/>
</dbReference>
<accession>A0A4R6BL89</accession>
<keyword evidence="9" id="KW-1185">Reference proteome</keyword>
<feature type="domain" description="Hcy-binding" evidence="7">
    <location>
        <begin position="1"/>
        <end position="294"/>
    </location>
</feature>
<sequence length="302" mass="33583">MKLQDKLKETMTILDGGFGTTVEQFGYDVKHPLWSSNLIKHQPEAVYNVHKAFVDSGADIILTNTYQAAVPSFLNIELTREDAAYYLQQAVTLARRAATDQTIVAGSLGPYGAMLGNGAEYTGDYQLTQEDYIHYHKERLDTLIETGLTVFAFETIPNIEEIKAIKTLLEDYTDIECWLSVTLKDSTHLSDGTKLEEACNVVNTIKNVYAFGVNCTSVKVIDAALEGLLEYSKHRLILYPNGGRKYDAVNKRWIDQTDGSLVEAAVRWQAQGVKIIGGCCQVGPEEIEELGFSLKGNEQLNK</sequence>
<evidence type="ECO:0000256" key="2">
    <source>
        <dbReference type="ARBA" id="ARBA00022679"/>
    </source>
</evidence>
<keyword evidence="3 5" id="KW-0479">Metal-binding</keyword>
<comment type="caution">
    <text evidence="8">The sequence shown here is derived from an EMBL/GenBank/DDBJ whole genome shotgun (WGS) entry which is preliminary data.</text>
</comment>
<feature type="binding site" evidence="5 6">
    <location>
        <position position="215"/>
    </location>
    <ligand>
        <name>Zn(2+)</name>
        <dbReference type="ChEBI" id="CHEBI:29105"/>
    </ligand>
</feature>
<dbReference type="InterPro" id="IPR003726">
    <property type="entry name" value="HCY_dom"/>
</dbReference>
<evidence type="ECO:0000256" key="5">
    <source>
        <dbReference type="PIRSR" id="PIRSR037505-2"/>
    </source>
</evidence>
<dbReference type="Pfam" id="PF02574">
    <property type="entry name" value="S-methyl_trans"/>
    <property type="match status" value="1"/>
</dbReference>
<evidence type="ECO:0000313" key="9">
    <source>
        <dbReference type="Proteomes" id="UP000295328"/>
    </source>
</evidence>
<evidence type="ECO:0000313" key="8">
    <source>
        <dbReference type="EMBL" id="TDM02544.1"/>
    </source>
</evidence>
<reference evidence="8 9" key="1">
    <citation type="submission" date="2019-01" db="EMBL/GenBank/DDBJ databases">
        <title>Draft genome sequences of the type strains of six Macrococcus species.</title>
        <authorList>
            <person name="Mazhar S."/>
            <person name="Altermann E."/>
            <person name="Hill C."/>
            <person name="Mcauliffe O."/>
        </authorList>
    </citation>
    <scope>NUCLEOTIDE SEQUENCE [LARGE SCALE GENOMIC DNA]</scope>
    <source>
        <strain evidence="8 9">CCM4809</strain>
    </source>
</reference>
<feature type="binding site" evidence="5 6">
    <location>
        <position position="280"/>
    </location>
    <ligand>
        <name>Zn(2+)</name>
        <dbReference type="ChEBI" id="CHEBI:29105"/>
    </ligand>
</feature>
<dbReference type="SUPFAM" id="SSF82282">
    <property type="entry name" value="Homocysteine S-methyltransferase"/>
    <property type="match status" value="1"/>
</dbReference>
<organism evidence="8 9">
    <name type="scientific">Macrococcus hajekii</name>
    <dbReference type="NCBI Taxonomy" id="198482"/>
    <lineage>
        <taxon>Bacteria</taxon>
        <taxon>Bacillati</taxon>
        <taxon>Bacillota</taxon>
        <taxon>Bacilli</taxon>
        <taxon>Bacillales</taxon>
        <taxon>Staphylococcaceae</taxon>
        <taxon>Macrococcus</taxon>
    </lineage>
</organism>
<feature type="binding site" evidence="5 6">
    <location>
        <position position="279"/>
    </location>
    <ligand>
        <name>Zn(2+)</name>
        <dbReference type="ChEBI" id="CHEBI:29105"/>
    </ligand>
</feature>
<dbReference type="PIRSF" id="PIRSF037505">
    <property type="entry name" value="Betaine_HMT"/>
    <property type="match status" value="1"/>
</dbReference>
<protein>
    <submittedName>
        <fullName evidence="8">Homocysteine S-methyltransferase</fullName>
        <ecNumber evidence="8">2.1.1.10</ecNumber>
    </submittedName>
</protein>
<comment type="cofactor">
    <cofactor evidence="5">
        <name>Zn(2+)</name>
        <dbReference type="ChEBI" id="CHEBI:29105"/>
    </cofactor>
    <text evidence="5">Binds 1 zinc ion per subunit.</text>
</comment>
<dbReference type="GO" id="GO:0008898">
    <property type="term" value="F:S-adenosylmethionine-homocysteine S-methyltransferase activity"/>
    <property type="evidence" value="ECO:0007669"/>
    <property type="project" value="TreeGrafter"/>
</dbReference>
<proteinExistence type="predicted"/>
<dbReference type="OrthoDB" id="9803687at2"/>
<dbReference type="PANTHER" id="PTHR46015">
    <property type="entry name" value="ZGC:172121"/>
    <property type="match status" value="1"/>
</dbReference>
<dbReference type="RefSeq" id="WP_133428633.1">
    <property type="nucleotide sequence ID" value="NZ_BMCC01000002.1"/>
</dbReference>
<keyword evidence="2 6" id="KW-0808">Transferase</keyword>
<dbReference type="GO" id="GO:0032259">
    <property type="term" value="P:methylation"/>
    <property type="evidence" value="ECO:0007669"/>
    <property type="project" value="UniProtKB-KW"/>
</dbReference>
<dbReference type="NCBIfam" id="NF007020">
    <property type="entry name" value="PRK09485.1"/>
    <property type="match status" value="1"/>
</dbReference>
<evidence type="ECO:0000256" key="6">
    <source>
        <dbReference type="PROSITE-ProRule" id="PRU00333"/>
    </source>
</evidence>
<gene>
    <name evidence="8" type="ORF">ERX37_00155</name>
</gene>
<name>A0A4R6BL89_9STAP</name>
<dbReference type="EMBL" id="SCWE01000001">
    <property type="protein sequence ID" value="TDM02544.1"/>
    <property type="molecule type" value="Genomic_DNA"/>
</dbReference>
<dbReference type="AlphaFoldDB" id="A0A4R6BL89"/>
<dbReference type="GO" id="GO:0009086">
    <property type="term" value="P:methionine biosynthetic process"/>
    <property type="evidence" value="ECO:0007669"/>
    <property type="project" value="InterPro"/>
</dbReference>
<dbReference type="Proteomes" id="UP000295328">
    <property type="component" value="Unassembled WGS sequence"/>
</dbReference>
<dbReference type="InterPro" id="IPR036589">
    <property type="entry name" value="HCY_dom_sf"/>
</dbReference>
<dbReference type="InterPro" id="IPR051486">
    <property type="entry name" value="Hcy_S-methyltransferase"/>
</dbReference>
<dbReference type="GO" id="GO:0033528">
    <property type="term" value="P:S-methylmethionine cycle"/>
    <property type="evidence" value="ECO:0007669"/>
    <property type="project" value="TreeGrafter"/>
</dbReference>
<dbReference type="PROSITE" id="PS50970">
    <property type="entry name" value="HCY"/>
    <property type="match status" value="1"/>
</dbReference>
<evidence type="ECO:0000256" key="4">
    <source>
        <dbReference type="ARBA" id="ARBA00022833"/>
    </source>
</evidence>
<keyword evidence="4 5" id="KW-0862">Zinc</keyword>
<evidence type="ECO:0000259" key="7">
    <source>
        <dbReference type="PROSITE" id="PS50970"/>
    </source>
</evidence>
<keyword evidence="1 6" id="KW-0489">Methyltransferase</keyword>
<dbReference type="PANTHER" id="PTHR46015:SF1">
    <property type="entry name" value="HOMOCYSTEINE S-METHYLTRANSFERASE-LIKE ISOFORM 1"/>
    <property type="match status" value="1"/>
</dbReference>